<reference evidence="2" key="1">
    <citation type="submission" date="2015-09" db="EMBL/GenBank/DDBJ databases">
        <authorList>
            <person name="Daims H."/>
        </authorList>
    </citation>
    <scope>NUCLEOTIDE SEQUENCE [LARGE SCALE GENOMIC DNA]</scope>
</reference>
<dbReference type="RefSeq" id="WP_062486976.1">
    <property type="nucleotide sequence ID" value="NZ_LN885086.1"/>
</dbReference>
<gene>
    <name evidence="1" type="ORF">NITINOP_3020</name>
</gene>
<sequence>MDNPGEQVLQRAISTIAQVDPLIKLIHQVRLGRLKPTDAGLQAVTESWIETYERVLTFEGLTRSGLRRLDPAPRVALLVESGVLASDHQAVARLSASFHRAMAASPE</sequence>
<dbReference type="STRING" id="1715989.NITINOP_3020"/>
<dbReference type="OrthoDB" id="9799981at2"/>
<evidence type="ECO:0000313" key="1">
    <source>
        <dbReference type="EMBL" id="CUQ67992.1"/>
    </source>
</evidence>
<evidence type="ECO:0000313" key="2">
    <source>
        <dbReference type="Proteomes" id="UP000066284"/>
    </source>
</evidence>
<dbReference type="AlphaFoldDB" id="A0A0S4KXT6"/>
<keyword evidence="2" id="KW-1185">Reference proteome</keyword>
<proteinExistence type="predicted"/>
<name>A0A0S4KXT6_9BACT</name>
<organism evidence="1 2">
    <name type="scientific">Candidatus Nitrospira inopinata</name>
    <dbReference type="NCBI Taxonomy" id="1715989"/>
    <lineage>
        <taxon>Bacteria</taxon>
        <taxon>Pseudomonadati</taxon>
        <taxon>Nitrospirota</taxon>
        <taxon>Nitrospiria</taxon>
        <taxon>Nitrospirales</taxon>
        <taxon>Nitrospiraceae</taxon>
        <taxon>Nitrospira</taxon>
    </lineage>
</organism>
<dbReference type="Proteomes" id="UP000066284">
    <property type="component" value="Chromosome 1"/>
</dbReference>
<dbReference type="KEGG" id="nio:NITINOP_3020"/>
<protein>
    <submittedName>
        <fullName evidence="1">Uncharacterized protein</fullName>
    </submittedName>
</protein>
<accession>A0A0S4KXT6</accession>
<dbReference type="EMBL" id="LN885086">
    <property type="protein sequence ID" value="CUQ67992.1"/>
    <property type="molecule type" value="Genomic_DNA"/>
</dbReference>